<dbReference type="AlphaFoldDB" id="A0A1Q5Q742"/>
<feature type="region of interest" description="Disordered" evidence="1">
    <location>
        <begin position="105"/>
        <end position="169"/>
    </location>
</feature>
<dbReference type="GeneID" id="31008716"/>
<sequence length="246" mass="27093">MGIGEHCVPQYLQARMIEHMAAGPTPGEAARIVAMQKKTTKKTTTKTVTAKGKKATKHAAPETAPEPATEPVHAPVRELEAMITIEQPATPPPIQATSPIINPAQLSNLSPIPSTAPATLTAPKSLRSRGLNQPVDMRNDPEQPLREQRRRERSRSQSYDNTPLPPLPPLPQMNVNIDDDHCVILDSVSSFQEIDSGELNSDARRDILFRFTNHHIYYPQNSLIHEEAEETAQISTITRSSPDALL</sequence>
<proteinExistence type="predicted"/>
<protein>
    <submittedName>
        <fullName evidence="2">Uncharacterized protein</fullName>
    </submittedName>
</protein>
<feature type="compositionally biased region" description="Basic and acidic residues" evidence="1">
    <location>
        <begin position="137"/>
        <end position="150"/>
    </location>
</feature>
<dbReference type="Proteomes" id="UP000214365">
    <property type="component" value="Unassembled WGS sequence"/>
</dbReference>
<evidence type="ECO:0000313" key="2">
    <source>
        <dbReference type="EMBL" id="OKL55668.1"/>
    </source>
</evidence>
<organism evidence="2 3">
    <name type="scientific">Talaromyces atroroseus</name>
    <dbReference type="NCBI Taxonomy" id="1441469"/>
    <lineage>
        <taxon>Eukaryota</taxon>
        <taxon>Fungi</taxon>
        <taxon>Dikarya</taxon>
        <taxon>Ascomycota</taxon>
        <taxon>Pezizomycotina</taxon>
        <taxon>Eurotiomycetes</taxon>
        <taxon>Eurotiomycetidae</taxon>
        <taxon>Eurotiales</taxon>
        <taxon>Trichocomaceae</taxon>
        <taxon>Talaromyces</taxon>
        <taxon>Talaromyces sect. Trachyspermi</taxon>
    </lineage>
</organism>
<keyword evidence="3" id="KW-1185">Reference proteome</keyword>
<dbReference type="OrthoDB" id="10579203at2759"/>
<feature type="compositionally biased region" description="Low complexity" evidence="1">
    <location>
        <begin position="61"/>
        <end position="70"/>
    </location>
</feature>
<dbReference type="RefSeq" id="XP_020115789.1">
    <property type="nucleotide sequence ID" value="XM_020264064.1"/>
</dbReference>
<reference evidence="2 3" key="1">
    <citation type="submission" date="2015-06" db="EMBL/GenBank/DDBJ databases">
        <title>Talaromyces atroroseus IBT 11181 draft genome.</title>
        <authorList>
            <person name="Rasmussen K.B."/>
            <person name="Rasmussen S."/>
            <person name="Petersen B."/>
            <person name="Sicheritz-Ponten T."/>
            <person name="Mortensen U.H."/>
            <person name="Thrane U."/>
        </authorList>
    </citation>
    <scope>NUCLEOTIDE SEQUENCE [LARGE SCALE GENOMIC DNA]</scope>
    <source>
        <strain evidence="2 3">IBT 11181</strain>
    </source>
</reference>
<evidence type="ECO:0000256" key="1">
    <source>
        <dbReference type="SAM" id="MobiDB-lite"/>
    </source>
</evidence>
<dbReference type="EMBL" id="LFMY01000018">
    <property type="protein sequence ID" value="OKL55668.1"/>
    <property type="molecule type" value="Genomic_DNA"/>
</dbReference>
<accession>A0A1Q5Q742</accession>
<gene>
    <name evidence="2" type="ORF">UA08_08960</name>
</gene>
<evidence type="ECO:0000313" key="3">
    <source>
        <dbReference type="Proteomes" id="UP000214365"/>
    </source>
</evidence>
<feature type="region of interest" description="Disordered" evidence="1">
    <location>
        <begin position="36"/>
        <end position="70"/>
    </location>
</feature>
<comment type="caution">
    <text evidence="2">The sequence shown here is derived from an EMBL/GenBank/DDBJ whole genome shotgun (WGS) entry which is preliminary data.</text>
</comment>
<name>A0A1Q5Q742_TALAT</name>
<feature type="compositionally biased region" description="Polar residues" evidence="1">
    <location>
        <begin position="105"/>
        <end position="118"/>
    </location>
</feature>